<dbReference type="InterPro" id="IPR028082">
    <property type="entry name" value="Peripla_BP_I"/>
</dbReference>
<dbReference type="InterPro" id="IPR025997">
    <property type="entry name" value="SBP_2_dom"/>
</dbReference>
<comment type="subcellular location">
    <subcellularLocation>
        <location evidence="1">Cell envelope</location>
    </subcellularLocation>
</comment>
<evidence type="ECO:0000313" key="7">
    <source>
        <dbReference type="Proteomes" id="UP000600247"/>
    </source>
</evidence>
<keyword evidence="3" id="KW-0732">Signal</keyword>
<dbReference type="SUPFAM" id="SSF53822">
    <property type="entry name" value="Periplasmic binding protein-like I"/>
    <property type="match status" value="1"/>
</dbReference>
<dbReference type="RefSeq" id="WP_188888286.1">
    <property type="nucleotide sequence ID" value="NZ_BMHY01000002.1"/>
</dbReference>
<dbReference type="Gene3D" id="3.40.50.2300">
    <property type="match status" value="2"/>
</dbReference>
<keyword evidence="4" id="KW-0472">Membrane</keyword>
<dbReference type="CDD" id="cd20006">
    <property type="entry name" value="PBP1_ABC_sugar_binding-like"/>
    <property type="match status" value="1"/>
</dbReference>
<keyword evidence="4" id="KW-0812">Transmembrane</keyword>
<evidence type="ECO:0000256" key="4">
    <source>
        <dbReference type="SAM" id="Phobius"/>
    </source>
</evidence>
<comment type="similarity">
    <text evidence="2">Belongs to the bacterial solute-binding protein 2 family.</text>
</comment>
<dbReference type="Pfam" id="PF13407">
    <property type="entry name" value="Peripla_BP_4"/>
    <property type="match status" value="1"/>
</dbReference>
<gene>
    <name evidence="6" type="primary">rbsB</name>
    <name evidence="6" type="ORF">GCM10010918_14900</name>
</gene>
<evidence type="ECO:0000259" key="5">
    <source>
        <dbReference type="Pfam" id="PF13407"/>
    </source>
</evidence>
<feature type="transmembrane region" description="Helical" evidence="4">
    <location>
        <begin position="7"/>
        <end position="32"/>
    </location>
</feature>
<organism evidence="6 7">
    <name type="scientific">Paenibacillus radicis</name>
    <name type="common">ex Gao et al. 2016</name>
    <dbReference type="NCBI Taxonomy" id="1737354"/>
    <lineage>
        <taxon>Bacteria</taxon>
        <taxon>Bacillati</taxon>
        <taxon>Bacillota</taxon>
        <taxon>Bacilli</taxon>
        <taxon>Bacillales</taxon>
        <taxon>Paenibacillaceae</taxon>
        <taxon>Paenibacillus</taxon>
    </lineage>
</organism>
<protein>
    <submittedName>
        <fullName evidence="6">LacI family transcriptional regulator</fullName>
    </submittedName>
</protein>
<keyword evidence="7" id="KW-1185">Reference proteome</keyword>
<dbReference type="EMBL" id="BMHY01000002">
    <property type="protein sequence ID" value="GGG62226.1"/>
    <property type="molecule type" value="Genomic_DNA"/>
</dbReference>
<evidence type="ECO:0000256" key="1">
    <source>
        <dbReference type="ARBA" id="ARBA00004196"/>
    </source>
</evidence>
<dbReference type="PANTHER" id="PTHR46847">
    <property type="entry name" value="D-ALLOSE-BINDING PERIPLASMIC PROTEIN-RELATED"/>
    <property type="match status" value="1"/>
</dbReference>
<name>A0A917GZ16_9BACL</name>
<dbReference type="GO" id="GO:0030246">
    <property type="term" value="F:carbohydrate binding"/>
    <property type="evidence" value="ECO:0007669"/>
    <property type="project" value="UniProtKB-ARBA"/>
</dbReference>
<evidence type="ECO:0000256" key="2">
    <source>
        <dbReference type="ARBA" id="ARBA00007639"/>
    </source>
</evidence>
<accession>A0A917GZ16</accession>
<reference evidence="6 7" key="1">
    <citation type="journal article" date="2014" name="Int. J. Syst. Evol. Microbiol.">
        <title>Complete genome sequence of Corynebacterium casei LMG S-19264T (=DSM 44701T), isolated from a smear-ripened cheese.</title>
        <authorList>
            <consortium name="US DOE Joint Genome Institute (JGI-PGF)"/>
            <person name="Walter F."/>
            <person name="Albersmeier A."/>
            <person name="Kalinowski J."/>
            <person name="Ruckert C."/>
        </authorList>
    </citation>
    <scope>NUCLEOTIDE SEQUENCE [LARGE SCALE GENOMIC DNA]</scope>
    <source>
        <strain evidence="6 7">CGMCC 1.15286</strain>
    </source>
</reference>
<dbReference type="Proteomes" id="UP000600247">
    <property type="component" value="Unassembled WGS sequence"/>
</dbReference>
<proteinExistence type="inferred from homology"/>
<comment type="caution">
    <text evidence="6">The sequence shown here is derived from an EMBL/GenBank/DDBJ whole genome shotgun (WGS) entry which is preliminary data.</text>
</comment>
<dbReference type="PANTHER" id="PTHR46847:SF1">
    <property type="entry name" value="D-ALLOSE-BINDING PERIPLASMIC PROTEIN-RELATED"/>
    <property type="match status" value="1"/>
</dbReference>
<feature type="domain" description="Periplasmic binding protein" evidence="5">
    <location>
        <begin position="44"/>
        <end position="299"/>
    </location>
</feature>
<dbReference type="GO" id="GO:0030313">
    <property type="term" value="C:cell envelope"/>
    <property type="evidence" value="ECO:0007669"/>
    <property type="project" value="UniProtKB-SubCell"/>
</dbReference>
<sequence length="332" mass="36177">MKRITRIPLAVIIVILALAASIAVYAVFQWAVNVKPERPPQIVVSIKATDQVVDFWKVLIDGVNDAASEFDAKVKVIGPPIEREIDVQIAQLEQAILDKPDAIVLAATDYNQLIPVSKRIVAAGIKLITVDSSINSDDALSFIATDNLAAGRKAGDELAKLFEGDSKVAIMSYIQGTSTQLEREQGVRQRLAEEGRFDVIGTYYSDGLVDKAYTITKQLLTEHPDLKGIVGLNEPSTVGVGFAIKEFGLGGKVKLVGFDSSIDEVKQLEEGIIQATIVQKPYNMGYLSVKAAIEAVNGKRIEKQIDTDSVVITKSNMYTEQNQKLLFPFVGK</sequence>
<evidence type="ECO:0000313" key="6">
    <source>
        <dbReference type="EMBL" id="GGG62226.1"/>
    </source>
</evidence>
<dbReference type="AlphaFoldDB" id="A0A917GZ16"/>
<evidence type="ECO:0000256" key="3">
    <source>
        <dbReference type="ARBA" id="ARBA00022729"/>
    </source>
</evidence>
<keyword evidence="4" id="KW-1133">Transmembrane helix</keyword>